<evidence type="ECO:0000256" key="10">
    <source>
        <dbReference type="ARBA" id="ARBA00023027"/>
    </source>
</evidence>
<feature type="binding site" evidence="14">
    <location>
        <position position="425"/>
    </location>
    <ligand>
        <name>Zn(2+)</name>
        <dbReference type="ChEBI" id="CHEBI:29105"/>
    </ligand>
</feature>
<evidence type="ECO:0000313" key="16">
    <source>
        <dbReference type="EMBL" id="PIT90264.1"/>
    </source>
</evidence>
<keyword evidence="6 14" id="KW-0479">Metal-binding</keyword>
<comment type="caution">
    <text evidence="14">Lacks conserved residue(s) required for the propagation of feature annotation.</text>
</comment>
<keyword evidence="5 14" id="KW-0235">DNA replication</keyword>
<dbReference type="PROSITE" id="PS50172">
    <property type="entry name" value="BRCT"/>
    <property type="match status" value="1"/>
</dbReference>
<protein>
    <recommendedName>
        <fullName evidence="3 14">DNA ligase</fullName>
        <ecNumber evidence="2 14">6.5.1.2</ecNumber>
    </recommendedName>
    <alternativeName>
        <fullName evidence="14">Polydeoxyribonucleotide synthase [NAD(+)]</fullName>
    </alternativeName>
</protein>
<dbReference type="HAMAP" id="MF_01588">
    <property type="entry name" value="DNA_ligase_A"/>
    <property type="match status" value="1"/>
</dbReference>
<name>A0A2M6WBY5_9BACT</name>
<dbReference type="GO" id="GO:0005829">
    <property type="term" value="C:cytosol"/>
    <property type="evidence" value="ECO:0007669"/>
    <property type="project" value="TreeGrafter"/>
</dbReference>
<evidence type="ECO:0000256" key="7">
    <source>
        <dbReference type="ARBA" id="ARBA00022763"/>
    </source>
</evidence>
<dbReference type="SUPFAM" id="SSF47781">
    <property type="entry name" value="RuvA domain 2-like"/>
    <property type="match status" value="1"/>
</dbReference>
<dbReference type="GO" id="GO:0006260">
    <property type="term" value="P:DNA replication"/>
    <property type="evidence" value="ECO:0007669"/>
    <property type="project" value="UniProtKB-KW"/>
</dbReference>
<dbReference type="Pfam" id="PF03120">
    <property type="entry name" value="OB_DNA_ligase"/>
    <property type="match status" value="1"/>
</dbReference>
<organism evidence="16 17">
    <name type="scientific">Candidatus Komeilibacteria bacterium CG10_big_fil_rev_8_21_14_0_10_41_13</name>
    <dbReference type="NCBI Taxonomy" id="1974476"/>
    <lineage>
        <taxon>Bacteria</taxon>
        <taxon>Candidatus Komeiliibacteriota</taxon>
    </lineage>
</organism>
<dbReference type="AlphaFoldDB" id="A0A2M6WBY5"/>
<dbReference type="GO" id="GO:0006281">
    <property type="term" value="P:DNA repair"/>
    <property type="evidence" value="ECO:0007669"/>
    <property type="project" value="UniProtKB-KW"/>
</dbReference>
<dbReference type="Gene3D" id="3.40.50.10190">
    <property type="entry name" value="BRCT domain"/>
    <property type="match status" value="1"/>
</dbReference>
<dbReference type="Gene3D" id="1.10.287.610">
    <property type="entry name" value="Helix hairpin bin"/>
    <property type="match status" value="1"/>
</dbReference>
<dbReference type="SUPFAM" id="SSF50249">
    <property type="entry name" value="Nucleic acid-binding proteins"/>
    <property type="match status" value="1"/>
</dbReference>
<dbReference type="InterPro" id="IPR013840">
    <property type="entry name" value="DNAligase_N"/>
</dbReference>
<feature type="active site" description="N6-AMP-lysine intermediate" evidence="14">
    <location>
        <position position="115"/>
    </location>
</feature>
<evidence type="ECO:0000256" key="6">
    <source>
        <dbReference type="ARBA" id="ARBA00022723"/>
    </source>
</evidence>
<dbReference type="EC" id="6.5.1.2" evidence="2 14"/>
<reference evidence="17" key="1">
    <citation type="submission" date="2017-09" db="EMBL/GenBank/DDBJ databases">
        <title>Depth-based differentiation of microbial function through sediment-hosted aquifers and enrichment of novel symbionts in the deep terrestrial subsurface.</title>
        <authorList>
            <person name="Probst A.J."/>
            <person name="Ladd B."/>
            <person name="Jarett J.K."/>
            <person name="Geller-Mcgrath D.E."/>
            <person name="Sieber C.M.K."/>
            <person name="Emerson J.B."/>
            <person name="Anantharaman K."/>
            <person name="Thomas B.C."/>
            <person name="Malmstrom R."/>
            <person name="Stieglmeier M."/>
            <person name="Klingl A."/>
            <person name="Woyke T."/>
            <person name="Ryan C.M."/>
            <person name="Banfield J.F."/>
        </authorList>
    </citation>
    <scope>NUCLEOTIDE SEQUENCE [LARGE SCALE GENOMIC DNA]</scope>
</reference>
<keyword evidence="7 14" id="KW-0227">DNA damage</keyword>
<feature type="binding site" evidence="14">
    <location>
        <position position="407"/>
    </location>
    <ligand>
        <name>Zn(2+)</name>
        <dbReference type="ChEBI" id="CHEBI:29105"/>
    </ligand>
</feature>
<keyword evidence="9 14" id="KW-0460">Magnesium</keyword>
<dbReference type="InterPro" id="IPR012340">
    <property type="entry name" value="NA-bd_OB-fold"/>
</dbReference>
<dbReference type="InterPro" id="IPR003583">
    <property type="entry name" value="Hlx-hairpin-Hlx_DNA-bd_motif"/>
</dbReference>
<evidence type="ECO:0000256" key="5">
    <source>
        <dbReference type="ARBA" id="ARBA00022705"/>
    </source>
</evidence>
<dbReference type="Gene3D" id="2.40.50.140">
    <property type="entry name" value="Nucleic acid-binding proteins"/>
    <property type="match status" value="1"/>
</dbReference>
<feature type="binding site" evidence="14">
    <location>
        <position position="410"/>
    </location>
    <ligand>
        <name>Zn(2+)</name>
        <dbReference type="ChEBI" id="CHEBI:29105"/>
    </ligand>
</feature>
<dbReference type="PANTHER" id="PTHR23389">
    <property type="entry name" value="CHROMOSOME TRANSMISSION FIDELITY FACTOR 18"/>
    <property type="match status" value="1"/>
</dbReference>
<feature type="binding site" evidence="14">
    <location>
        <position position="175"/>
    </location>
    <ligand>
        <name>NAD(+)</name>
        <dbReference type="ChEBI" id="CHEBI:57540"/>
    </ligand>
</feature>
<keyword evidence="14" id="KW-0464">Manganese</keyword>
<keyword evidence="4 14" id="KW-0436">Ligase</keyword>
<keyword evidence="10 14" id="KW-0520">NAD</keyword>
<dbReference type="Pfam" id="PF03119">
    <property type="entry name" value="DNA_ligase_ZBD"/>
    <property type="match status" value="1"/>
</dbReference>
<dbReference type="CDD" id="cd00114">
    <property type="entry name" value="LIGANc"/>
    <property type="match status" value="1"/>
</dbReference>
<dbReference type="SUPFAM" id="SSF56091">
    <property type="entry name" value="DNA ligase/mRNA capping enzyme, catalytic domain"/>
    <property type="match status" value="1"/>
</dbReference>
<dbReference type="SMART" id="SM00532">
    <property type="entry name" value="LIGANc"/>
    <property type="match status" value="1"/>
</dbReference>
<dbReference type="InterPro" id="IPR004150">
    <property type="entry name" value="NAD_DNA_ligase_OB"/>
</dbReference>
<keyword evidence="11 14" id="KW-0234">DNA repair</keyword>
<dbReference type="Gene3D" id="6.20.10.30">
    <property type="match status" value="1"/>
</dbReference>
<evidence type="ECO:0000256" key="12">
    <source>
        <dbReference type="ARBA" id="ARBA00034005"/>
    </source>
</evidence>
<feature type="binding site" evidence="14">
    <location>
        <position position="136"/>
    </location>
    <ligand>
        <name>NAD(+)</name>
        <dbReference type="ChEBI" id="CHEBI:57540"/>
    </ligand>
</feature>
<dbReference type="Gene3D" id="1.10.150.20">
    <property type="entry name" value="5' to 3' exonuclease, C-terminal subdomain"/>
    <property type="match status" value="2"/>
</dbReference>
<dbReference type="PANTHER" id="PTHR23389:SF9">
    <property type="entry name" value="DNA LIGASE"/>
    <property type="match status" value="1"/>
</dbReference>
<evidence type="ECO:0000256" key="11">
    <source>
        <dbReference type="ARBA" id="ARBA00023204"/>
    </source>
</evidence>
<comment type="similarity">
    <text evidence="13 14">Belongs to the NAD-dependent DNA ligase family. LigA subfamily.</text>
</comment>
<evidence type="ECO:0000259" key="15">
    <source>
        <dbReference type="PROSITE" id="PS50172"/>
    </source>
</evidence>
<dbReference type="SMART" id="SM00278">
    <property type="entry name" value="HhH1"/>
    <property type="match status" value="4"/>
</dbReference>
<comment type="cofactor">
    <cofactor evidence="14">
        <name>Mg(2+)</name>
        <dbReference type="ChEBI" id="CHEBI:18420"/>
    </cofactor>
    <cofactor evidence="14">
        <name>Mn(2+)</name>
        <dbReference type="ChEBI" id="CHEBI:29035"/>
    </cofactor>
</comment>
<comment type="function">
    <text evidence="1 14">DNA ligase that catalyzes the formation of phosphodiester linkages between 5'-phosphoryl and 3'-hydroxyl groups in double-stranded DNA using NAD as a coenzyme and as the energy source for the reaction. It is essential for DNA replication and repair of damaged DNA.</text>
</comment>
<dbReference type="NCBIfam" id="TIGR00575">
    <property type="entry name" value="dnlj"/>
    <property type="match status" value="1"/>
</dbReference>
<feature type="binding site" evidence="14">
    <location>
        <position position="313"/>
    </location>
    <ligand>
        <name>NAD(+)</name>
        <dbReference type="ChEBI" id="CHEBI:57540"/>
    </ligand>
</feature>
<dbReference type="GO" id="GO:0003677">
    <property type="term" value="F:DNA binding"/>
    <property type="evidence" value="ECO:0007669"/>
    <property type="project" value="InterPro"/>
</dbReference>
<evidence type="ECO:0000256" key="14">
    <source>
        <dbReference type="HAMAP-Rule" id="MF_01588"/>
    </source>
</evidence>
<dbReference type="SMART" id="SM00292">
    <property type="entry name" value="BRCT"/>
    <property type="match status" value="1"/>
</dbReference>
<dbReference type="Pfam" id="PF01653">
    <property type="entry name" value="DNA_ligase_aden"/>
    <property type="match status" value="1"/>
</dbReference>
<dbReference type="Gene3D" id="3.30.470.30">
    <property type="entry name" value="DNA ligase/mRNA capping enzyme"/>
    <property type="match status" value="1"/>
</dbReference>
<evidence type="ECO:0000256" key="8">
    <source>
        <dbReference type="ARBA" id="ARBA00022833"/>
    </source>
</evidence>
<evidence type="ECO:0000256" key="9">
    <source>
        <dbReference type="ARBA" id="ARBA00022842"/>
    </source>
</evidence>
<proteinExistence type="inferred from homology"/>
<dbReference type="CDD" id="cd17748">
    <property type="entry name" value="BRCT_DNA_ligase_like"/>
    <property type="match status" value="1"/>
</dbReference>
<evidence type="ECO:0000256" key="4">
    <source>
        <dbReference type="ARBA" id="ARBA00022598"/>
    </source>
</evidence>
<dbReference type="InterPro" id="IPR036420">
    <property type="entry name" value="BRCT_dom_sf"/>
</dbReference>
<comment type="caution">
    <text evidence="16">The sequence shown here is derived from an EMBL/GenBank/DDBJ whole genome shotgun (WGS) entry which is preliminary data.</text>
</comment>
<dbReference type="InterPro" id="IPR041663">
    <property type="entry name" value="DisA/LigA_HHH"/>
</dbReference>
<sequence>MDLKAARERIKKLKAEIEHHRYLYHVRDVQEISDGALDSLKHELLELEQQHPQLITPDSPTQRVGGQPLDKFKKVNHSQPILSLEDVFSLEELKGWSEKNQRLVDEDYDYFCELKLDGLTVVLTYENGILVRGATRGDGQIGEEVTQNLKTIEAIPLSLKSGKYNLPKVFEVRGEVVMTKKVFEKVNKEQAQRALPLYANPRNVAAGSIRQLDPKITASRKLACLAFEIITDIGQKTHQEVHQILTDLGFKVEPHSQYCPDLDQVGGYLKKWEAARDKLDYQTDGVVVMINQISLQKRLGHIGKAERWMAAYKFPAEQATTVVEDIKVQVGRIGTLTPVAILKPVRVAGSTVSRATLHNQDEINRLDVRIGDTVIIQKAGDIIPDIVKVLPSMRTGKEKKFQMPQKCPICSAPVVKPEGEVNHYCSNKKCFAVEKENIIHFVSKKAFNIEGLGPKIIEQLINQGLIHNASDLFDLTEGDLQPLDRFAEKSAANLIEAISSSKKIAFSKFIYALGIRHVGEETAIALAQNFGSLDQLRKAGQEDLNNIRDIGRVVAQSIYDYFQNKESQKLLDDLLSAGVKVMKAEVKSGVLAGKTFVLTGSLFSLSRNEAKDRIRRLGGQISESVSGKTDYLIVGEEPGSKYDKAQKLKIKILSEKDFLKLIEG</sequence>
<feature type="binding site" evidence="14">
    <location>
        <begin position="83"/>
        <end position="84"/>
    </location>
    <ligand>
        <name>NAD(+)</name>
        <dbReference type="ChEBI" id="CHEBI:57540"/>
    </ligand>
</feature>
<dbReference type="PIRSF" id="PIRSF001604">
    <property type="entry name" value="LigA"/>
    <property type="match status" value="1"/>
</dbReference>
<dbReference type="SUPFAM" id="SSF52113">
    <property type="entry name" value="BRCT domain"/>
    <property type="match status" value="1"/>
</dbReference>
<dbReference type="EMBL" id="PFBO01000115">
    <property type="protein sequence ID" value="PIT90264.1"/>
    <property type="molecule type" value="Genomic_DNA"/>
</dbReference>
<evidence type="ECO:0000256" key="2">
    <source>
        <dbReference type="ARBA" id="ARBA00012722"/>
    </source>
</evidence>
<dbReference type="GO" id="GO:0003911">
    <property type="term" value="F:DNA ligase (NAD+) activity"/>
    <property type="evidence" value="ECO:0007669"/>
    <property type="project" value="UniProtKB-UniRule"/>
</dbReference>
<evidence type="ECO:0000313" key="17">
    <source>
        <dbReference type="Proteomes" id="UP000230543"/>
    </source>
</evidence>
<comment type="catalytic activity">
    <reaction evidence="12 14">
        <text>NAD(+) + (deoxyribonucleotide)n-3'-hydroxyl + 5'-phospho-(deoxyribonucleotide)m = (deoxyribonucleotide)n+m + AMP + beta-nicotinamide D-nucleotide.</text>
        <dbReference type="EC" id="6.5.1.2"/>
    </reaction>
</comment>
<dbReference type="Pfam" id="PF12826">
    <property type="entry name" value="HHH_2"/>
    <property type="match status" value="1"/>
</dbReference>
<dbReference type="Pfam" id="PF00533">
    <property type="entry name" value="BRCT"/>
    <property type="match status" value="1"/>
</dbReference>
<feature type="binding site" evidence="14">
    <location>
        <position position="430"/>
    </location>
    <ligand>
        <name>Zn(2+)</name>
        <dbReference type="ChEBI" id="CHEBI:29105"/>
    </ligand>
</feature>
<accession>A0A2M6WBY5</accession>
<feature type="binding site" evidence="14">
    <location>
        <position position="113"/>
    </location>
    <ligand>
        <name>NAD(+)</name>
        <dbReference type="ChEBI" id="CHEBI:57540"/>
    </ligand>
</feature>
<dbReference type="InterPro" id="IPR001357">
    <property type="entry name" value="BRCT_dom"/>
</dbReference>
<evidence type="ECO:0000256" key="13">
    <source>
        <dbReference type="ARBA" id="ARBA00060881"/>
    </source>
</evidence>
<gene>
    <name evidence="14" type="primary">ligA</name>
    <name evidence="16" type="ORF">COU22_03160</name>
</gene>
<keyword evidence="8 14" id="KW-0862">Zinc</keyword>
<dbReference type="InterPro" id="IPR010994">
    <property type="entry name" value="RuvA_2-like"/>
</dbReference>
<dbReference type="Proteomes" id="UP000230543">
    <property type="component" value="Unassembled WGS sequence"/>
</dbReference>
<dbReference type="FunFam" id="2.40.50.140:FF:000012">
    <property type="entry name" value="DNA ligase"/>
    <property type="match status" value="1"/>
</dbReference>
<dbReference type="InterPro" id="IPR004149">
    <property type="entry name" value="Znf_DNAligase_C4"/>
</dbReference>
<dbReference type="InterPro" id="IPR013839">
    <property type="entry name" value="DNAligase_adenylation"/>
</dbReference>
<dbReference type="InterPro" id="IPR001679">
    <property type="entry name" value="DNA_ligase"/>
</dbReference>
<evidence type="ECO:0000256" key="1">
    <source>
        <dbReference type="ARBA" id="ARBA00004067"/>
    </source>
</evidence>
<feature type="domain" description="BRCT" evidence="15">
    <location>
        <begin position="586"/>
        <end position="664"/>
    </location>
</feature>
<dbReference type="Pfam" id="PF14520">
    <property type="entry name" value="HHH_5"/>
    <property type="match status" value="1"/>
</dbReference>
<dbReference type="NCBIfam" id="NF005932">
    <property type="entry name" value="PRK07956.1"/>
    <property type="match status" value="1"/>
</dbReference>
<evidence type="ECO:0000256" key="3">
    <source>
        <dbReference type="ARBA" id="ARBA00013308"/>
    </source>
</evidence>
<dbReference type="GO" id="GO:0046872">
    <property type="term" value="F:metal ion binding"/>
    <property type="evidence" value="ECO:0007669"/>
    <property type="project" value="UniProtKB-KW"/>
</dbReference>
<dbReference type="FunFam" id="1.10.150.20:FF:000006">
    <property type="entry name" value="DNA ligase"/>
    <property type="match status" value="1"/>
</dbReference>
<dbReference type="FunFam" id="1.10.150.20:FF:000007">
    <property type="entry name" value="DNA ligase"/>
    <property type="match status" value="1"/>
</dbReference>